<evidence type="ECO:0000313" key="6">
    <source>
        <dbReference type="Proteomes" id="UP000181980"/>
    </source>
</evidence>
<dbReference type="STRING" id="561176.SAMN04488561_1908"/>
<evidence type="ECO:0000256" key="2">
    <source>
        <dbReference type="ARBA" id="ARBA00022679"/>
    </source>
</evidence>
<evidence type="ECO:0000256" key="3">
    <source>
        <dbReference type="RuleBase" id="RU362026"/>
    </source>
</evidence>
<reference evidence="6" key="1">
    <citation type="submission" date="2016-10" db="EMBL/GenBank/DDBJ databases">
        <authorList>
            <person name="Varghese N."/>
            <person name="Submissions S."/>
        </authorList>
    </citation>
    <scope>NUCLEOTIDE SEQUENCE [LARGE SCALE GENOMIC DNA]</scope>
    <source>
        <strain evidence="6">DSM 45237</strain>
    </source>
</reference>
<evidence type="ECO:0000313" key="5">
    <source>
        <dbReference type="EMBL" id="SEE60113.1"/>
    </source>
</evidence>
<accession>A0A1H5K5H2</accession>
<sequence length="318" mass="35687">MTIATPLADERDEFPTVAEAYKTKLGKMYQGTVEDFLDLQGKKLKGKVQLVFFSPPFPLKRKKKYGNKDGDEYLAWLQKLAPRLADLLTEDGSLVVEIGNAWDPGKPTMSLLPLQSLMAIAEGGDLNICQQFVCNNPARLPTPAQWVNIERIRVKDSYTHLWWMSKSERPKASNRNVLQDYSPSMQALLKRGHYNHGTRDSGYDIGETSFLTNNGGAIPSNVFNFSNTVANDAYRRYCREHGLKPHPAPMQAKLADWFIRFLTDKDDLVFDPFGGSNTTGAMAEQLGRRWLAVEPLADYIAGSKGRFEQFRAAGSEVS</sequence>
<dbReference type="SUPFAM" id="SSF53335">
    <property type="entry name" value="S-adenosyl-L-methionine-dependent methyltransferases"/>
    <property type="match status" value="1"/>
</dbReference>
<dbReference type="InterPro" id="IPR001091">
    <property type="entry name" value="RM_Methyltransferase"/>
</dbReference>
<dbReference type="Gene3D" id="3.40.50.150">
    <property type="entry name" value="Vaccinia Virus protein VP39"/>
    <property type="match status" value="1"/>
</dbReference>
<dbReference type="PRINTS" id="PR00508">
    <property type="entry name" value="S21N4MTFRASE"/>
</dbReference>
<name>A0A1H5K5H2_9ACTN</name>
<dbReference type="AlphaFoldDB" id="A0A1H5K5H2"/>
<proteinExistence type="inferred from homology"/>
<dbReference type="GO" id="GO:0008170">
    <property type="term" value="F:N-methyltransferase activity"/>
    <property type="evidence" value="ECO:0007669"/>
    <property type="project" value="InterPro"/>
</dbReference>
<dbReference type="InterPro" id="IPR002941">
    <property type="entry name" value="DNA_methylase_N4/N6"/>
</dbReference>
<dbReference type="Proteomes" id="UP000181980">
    <property type="component" value="Unassembled WGS sequence"/>
</dbReference>
<feature type="domain" description="DNA methylase N-4/N-6" evidence="4">
    <location>
        <begin position="48"/>
        <end position="300"/>
    </location>
</feature>
<dbReference type="EC" id="2.1.1.-" evidence="3"/>
<dbReference type="InterPro" id="IPR029063">
    <property type="entry name" value="SAM-dependent_MTases_sf"/>
</dbReference>
<protein>
    <recommendedName>
        <fullName evidence="3">Methyltransferase</fullName>
        <ecNumber evidence="3">2.1.1.-</ecNumber>
    </recommendedName>
</protein>
<dbReference type="GO" id="GO:0003677">
    <property type="term" value="F:DNA binding"/>
    <property type="evidence" value="ECO:0007669"/>
    <property type="project" value="InterPro"/>
</dbReference>
<gene>
    <name evidence="5" type="ORF">SAMN04488561_1908</name>
</gene>
<dbReference type="EMBL" id="FNUC01000003">
    <property type="protein sequence ID" value="SEE60113.1"/>
    <property type="molecule type" value="Genomic_DNA"/>
</dbReference>
<dbReference type="RefSeq" id="WP_074946259.1">
    <property type="nucleotide sequence ID" value="NZ_FNUC01000003.1"/>
</dbReference>
<dbReference type="Pfam" id="PF01555">
    <property type="entry name" value="N6_N4_Mtase"/>
    <property type="match status" value="1"/>
</dbReference>
<keyword evidence="1 5" id="KW-0489">Methyltransferase</keyword>
<dbReference type="GO" id="GO:0032259">
    <property type="term" value="P:methylation"/>
    <property type="evidence" value="ECO:0007669"/>
    <property type="project" value="UniProtKB-KW"/>
</dbReference>
<evidence type="ECO:0000256" key="1">
    <source>
        <dbReference type="ARBA" id="ARBA00022603"/>
    </source>
</evidence>
<keyword evidence="6" id="KW-1185">Reference proteome</keyword>
<keyword evidence="2 5" id="KW-0808">Transferase</keyword>
<evidence type="ECO:0000259" key="4">
    <source>
        <dbReference type="Pfam" id="PF01555"/>
    </source>
</evidence>
<comment type="similarity">
    <text evidence="3">Belongs to the N(4)/N(6)-methyltransferase family.</text>
</comment>
<organism evidence="5 6">
    <name type="scientific">Jiangella alba</name>
    <dbReference type="NCBI Taxonomy" id="561176"/>
    <lineage>
        <taxon>Bacteria</taxon>
        <taxon>Bacillati</taxon>
        <taxon>Actinomycetota</taxon>
        <taxon>Actinomycetes</taxon>
        <taxon>Jiangellales</taxon>
        <taxon>Jiangellaceae</taxon>
        <taxon>Jiangella</taxon>
    </lineage>
</organism>